<dbReference type="STRING" id="1141662.OOA_18814"/>
<protein>
    <submittedName>
        <fullName evidence="1">Eop3</fullName>
    </submittedName>
</protein>
<evidence type="ECO:0000313" key="2">
    <source>
        <dbReference type="Proteomes" id="UP000009336"/>
    </source>
</evidence>
<dbReference type="HOGENOM" id="CLU_923959_0_0_6"/>
<proteinExistence type="predicted"/>
<dbReference type="EMBL" id="AKKL01000053">
    <property type="protein sequence ID" value="EKT53164.1"/>
    <property type="molecule type" value="Genomic_DNA"/>
</dbReference>
<dbReference type="Proteomes" id="UP000009336">
    <property type="component" value="Unassembled WGS sequence"/>
</dbReference>
<dbReference type="AlphaFoldDB" id="K8VYC7"/>
<dbReference type="PATRIC" id="fig|1141662.3.peg.3822"/>
<comment type="caution">
    <text evidence="1">The sequence shown here is derived from an EMBL/GenBank/DDBJ whole genome shotgun (WGS) entry which is preliminary data.</text>
</comment>
<name>K8VYC7_9GAMM</name>
<accession>K8VYC7</accession>
<evidence type="ECO:0000313" key="1">
    <source>
        <dbReference type="EMBL" id="EKT53164.1"/>
    </source>
</evidence>
<gene>
    <name evidence="1" type="ORF">OOA_18814</name>
</gene>
<reference evidence="1 2" key="1">
    <citation type="journal article" date="2012" name="BMC Genomics">
        <title>Comparative genomics of bacteria in the genus Providencia isolated from wild Drosophila melanogaster.</title>
        <authorList>
            <person name="Galac M.R."/>
            <person name="Lazzaro B.P."/>
        </authorList>
    </citation>
    <scope>NUCLEOTIDE SEQUENCE [LARGE SCALE GENOMIC DNA]</scope>
    <source>
        <strain evidence="1 2">DSM 19968</strain>
    </source>
</reference>
<keyword evidence="2" id="KW-1185">Reference proteome</keyword>
<sequence length="301" mass="34171">MILLKFNIRLENKMKINYTKSYCANERMINFTAKDDYIKYHGRFEGELVKVSEKTINNLFYARKIIKKTQDLLRFGAGNQHCDIINTKGESFLRANYAMAKHCDSIISHAKMCIQTQAANCSGHADVAYSLMDKNKVNLPIGRATSDVDDHAFVVIGDLRDPTHEIVVVDAWPSLATPFMLKNADKTIINDNPTIKEWQSDDSQPLVCDSVKTIPLNTIEHFFKRLGVPSVGAKLCEYLIANDKDQKYAYDRLTSIKNPKTNYLSETTSSKVDADEIKETIYQSKMSGYMKSLKLISKNSE</sequence>
<dbReference type="eggNOG" id="ENOG5032V66">
    <property type="taxonomic scope" value="Bacteria"/>
</dbReference>
<organism evidence="1 2">
    <name type="scientific">Providencia burhodogranariea DSM 19968</name>
    <dbReference type="NCBI Taxonomy" id="1141662"/>
    <lineage>
        <taxon>Bacteria</taxon>
        <taxon>Pseudomonadati</taxon>
        <taxon>Pseudomonadota</taxon>
        <taxon>Gammaproteobacteria</taxon>
        <taxon>Enterobacterales</taxon>
        <taxon>Morganellaceae</taxon>
        <taxon>Providencia</taxon>
    </lineage>
</organism>